<evidence type="ECO:0000256" key="10">
    <source>
        <dbReference type="ARBA" id="ARBA00033986"/>
    </source>
</evidence>
<evidence type="ECO:0000256" key="6">
    <source>
        <dbReference type="ARBA" id="ARBA00022525"/>
    </source>
</evidence>
<dbReference type="InterPro" id="IPR007867">
    <property type="entry name" value="GMC_OxRtase_C"/>
</dbReference>
<evidence type="ECO:0000256" key="14">
    <source>
        <dbReference type="ARBA" id="ARBA00034059"/>
    </source>
</evidence>
<accession>A0A0C3C6S8</accession>
<comment type="catalytic activity">
    <reaction evidence="10">
        <text>pyranose + acceptor = pyranos-2-ulose + reduced acceptor.</text>
        <dbReference type="EC" id="1.1.99.29"/>
    </reaction>
</comment>
<feature type="active site" description="Proton donor" evidence="15">
    <location>
        <position position="590"/>
    </location>
</feature>
<dbReference type="HOGENOM" id="CLU_002865_7_2_1"/>
<dbReference type="GO" id="GO:0033718">
    <property type="term" value="F:pyranose dehydrogenase (acceptor) activity"/>
    <property type="evidence" value="ECO:0007669"/>
    <property type="project" value="UniProtKB-EC"/>
</dbReference>
<evidence type="ECO:0000256" key="11">
    <source>
        <dbReference type="ARBA" id="ARBA00034010"/>
    </source>
</evidence>
<feature type="binding site" evidence="16">
    <location>
        <position position="307"/>
    </location>
    <ligand>
        <name>FAD</name>
        <dbReference type="ChEBI" id="CHEBI:57692"/>
    </ligand>
</feature>
<evidence type="ECO:0000256" key="15">
    <source>
        <dbReference type="PIRSR" id="PIRSR000137-1"/>
    </source>
</evidence>
<dbReference type="OrthoDB" id="269227at2759"/>
<comment type="similarity">
    <text evidence="3">Belongs to the GMC oxidoreductase family.</text>
</comment>
<feature type="active site" description="Proton acceptor" evidence="15">
    <location>
        <position position="633"/>
    </location>
</feature>
<dbReference type="PANTHER" id="PTHR11552:SF147">
    <property type="entry name" value="CHOLINE DEHYDROGENASE, MITOCHONDRIAL"/>
    <property type="match status" value="1"/>
</dbReference>
<dbReference type="SUPFAM" id="SSF51905">
    <property type="entry name" value="FAD/NAD(P)-binding domain"/>
    <property type="match status" value="1"/>
</dbReference>
<evidence type="ECO:0000256" key="3">
    <source>
        <dbReference type="ARBA" id="ARBA00010790"/>
    </source>
</evidence>
<feature type="domain" description="Glucose-methanol-choline oxidoreductase N-terminal" evidence="17">
    <location>
        <begin position="348"/>
        <end position="362"/>
    </location>
</feature>
<dbReference type="Proteomes" id="UP000053424">
    <property type="component" value="Unassembled WGS sequence"/>
</dbReference>
<proteinExistence type="inferred from homology"/>
<dbReference type="PIRSF" id="PIRSF000137">
    <property type="entry name" value="Alcohol_oxidase"/>
    <property type="match status" value="1"/>
</dbReference>
<keyword evidence="8 16" id="KW-0274">FAD</keyword>
<evidence type="ECO:0000313" key="18">
    <source>
        <dbReference type="EMBL" id="KIM39929.1"/>
    </source>
</evidence>
<comment type="catalytic activity">
    <reaction evidence="11">
        <text>pyranose + acceptor = pyranos-2,3-diulose + reduced acceptor.</text>
        <dbReference type="EC" id="1.1.99.29"/>
    </reaction>
</comment>
<comment type="subcellular location">
    <subcellularLocation>
        <location evidence="2">Secreted</location>
    </subcellularLocation>
</comment>
<comment type="cofactor">
    <cofactor evidence="1 16">
        <name>FAD</name>
        <dbReference type="ChEBI" id="CHEBI:57692"/>
    </cofactor>
</comment>
<evidence type="ECO:0000256" key="1">
    <source>
        <dbReference type="ARBA" id="ARBA00001974"/>
    </source>
</evidence>
<organism evidence="18 19">
    <name type="scientific">Hebeloma cylindrosporum</name>
    <dbReference type="NCBI Taxonomy" id="76867"/>
    <lineage>
        <taxon>Eukaryota</taxon>
        <taxon>Fungi</taxon>
        <taxon>Dikarya</taxon>
        <taxon>Basidiomycota</taxon>
        <taxon>Agaricomycotina</taxon>
        <taxon>Agaricomycetes</taxon>
        <taxon>Agaricomycetidae</taxon>
        <taxon>Agaricales</taxon>
        <taxon>Agaricineae</taxon>
        <taxon>Hymenogastraceae</taxon>
        <taxon>Hebeloma</taxon>
    </lineage>
</organism>
<evidence type="ECO:0000256" key="5">
    <source>
        <dbReference type="ARBA" id="ARBA00013177"/>
    </source>
</evidence>
<keyword evidence="6" id="KW-0964">Secreted</keyword>
<dbReference type="GO" id="GO:0005576">
    <property type="term" value="C:extracellular region"/>
    <property type="evidence" value="ECO:0007669"/>
    <property type="project" value="UniProtKB-SubCell"/>
</dbReference>
<dbReference type="InterPro" id="IPR000172">
    <property type="entry name" value="GMC_OxRdtase_N"/>
</dbReference>
<gene>
    <name evidence="18" type="ORF">M413DRAFT_19647</name>
</gene>
<dbReference type="GO" id="GO:0050660">
    <property type="term" value="F:flavin adenine dinucleotide binding"/>
    <property type="evidence" value="ECO:0007669"/>
    <property type="project" value="InterPro"/>
</dbReference>
<dbReference type="AlphaFoldDB" id="A0A0C3C6S8"/>
<dbReference type="Pfam" id="PF05199">
    <property type="entry name" value="GMC_oxred_C"/>
    <property type="match status" value="1"/>
</dbReference>
<dbReference type="EC" id="1.1.99.29" evidence="5"/>
<sequence>MALPGALAAFPSTLQALIQKLNLTDLSPAVRLLLSGAAVALILRFALGRRWAKRTYVFDLDKVGSKVGTAGHFEYDVIVAGGGKSPSSHRTAGCVLAARLSEDPNLRVLLLEAGGSGKALPDSSTPAGFGRLLWNPKHVHGLRTEPQPSAAGKSRFWPRAKMLGGCSSINAQMAQYGAFGDFDEWATYMKDESWAWKNFSRYFRKFEGYQPHPSYPDVDTTARGLSGPVHVGYFNTITEPSRKFVQACIGVGIPFIRDFNGVDGTIGVSRIMTYVDKTFKRVSSESAYLTPDVLARKNLTVAIHATVTKVLFDTTSAQPRAIGVEFGRKEGGERFVAYAKKEVVVSGGAVHSPHILMLSGIGPAAHLKSHSITPVLDLPGVGQRLVDHPVVDLYFKNKLNNSPKFLKPSTLGEAGQLISAIVQYKSGKGGPLAMNFGECAAFVRSDDPTLFPPNEYPDKLVDSTSASDSPDLELFSTPFAYKEHGQIGFDVHTYALHVYLLRPTSHGEVLLKSASPWVQPSVNPNYIATPEDLAKLVRGVHLLLRIARTEPLASVLDASFTRPDLDHQTHLCTNEEIESLVRERVETVYHPVSTCRMAPREEGGVVGSDLRVYGVQGLRVCDASVFPWIVSGHTAGACYAIGEKLADEMKAELRA</sequence>
<evidence type="ECO:0000313" key="19">
    <source>
        <dbReference type="Proteomes" id="UP000053424"/>
    </source>
</evidence>
<dbReference type="InterPro" id="IPR012132">
    <property type="entry name" value="GMC_OxRdtase"/>
</dbReference>
<dbReference type="PROSITE" id="PS00624">
    <property type="entry name" value="GMC_OXRED_2"/>
    <property type="match status" value="1"/>
</dbReference>
<dbReference type="Pfam" id="PF00732">
    <property type="entry name" value="GMC_oxred_N"/>
    <property type="match status" value="1"/>
</dbReference>
<evidence type="ECO:0000256" key="8">
    <source>
        <dbReference type="ARBA" id="ARBA00022827"/>
    </source>
</evidence>
<keyword evidence="19" id="KW-1185">Reference proteome</keyword>
<dbReference type="STRING" id="686832.A0A0C3C6S8"/>
<comment type="function">
    <text evidence="9">Catalyzes the single-oxidation or sequential double oxidation reaction of carbohydrates primarily at carbon-2 and/or carbon-3 with the concomitant reduction of the flavin. The enzyme exhibits a broad sugar substrate specificity, oxidizing different aldopyranoses to the corresponding C-1, C-2, C-3 or C-1,2, C-2,3 and C-3,4 (di)dehydro sugars with substrate-specific regioselectivity. Accepts only a narrow range of electron acceptors such as substituted benzoquinones and complexed metal ions and reacts extremely slowly with O(2) as acceptor. May play a role in the natural recycling of plant matter by oxidizing all major monosaccharides in lignocellulose and by reducing quinone compounds or reactive radical species generated during lignin depolymerization.</text>
</comment>
<evidence type="ECO:0000256" key="13">
    <source>
        <dbReference type="ARBA" id="ARBA00034050"/>
    </source>
</evidence>
<dbReference type="InterPro" id="IPR036188">
    <property type="entry name" value="FAD/NAD-bd_sf"/>
</dbReference>
<comment type="catalytic activity">
    <reaction evidence="14">
        <text>a pyranoside + acceptor = a pyranosid-3,4-diulose + reduced acceptor.</text>
        <dbReference type="EC" id="1.1.99.29"/>
    </reaction>
</comment>
<dbReference type="Gene3D" id="3.50.50.60">
    <property type="entry name" value="FAD/NAD(P)-binding domain"/>
    <property type="match status" value="1"/>
</dbReference>
<evidence type="ECO:0000256" key="7">
    <source>
        <dbReference type="ARBA" id="ARBA00022630"/>
    </source>
</evidence>
<evidence type="ECO:0000256" key="12">
    <source>
        <dbReference type="ARBA" id="ARBA00034029"/>
    </source>
</evidence>
<name>A0A0C3C6S8_HEBCY</name>
<evidence type="ECO:0000256" key="2">
    <source>
        <dbReference type="ARBA" id="ARBA00004613"/>
    </source>
</evidence>
<dbReference type="Gene3D" id="3.30.560.10">
    <property type="entry name" value="Glucose Oxidase, domain 3"/>
    <property type="match status" value="1"/>
</dbReference>
<comment type="subunit">
    <text evidence="4">Monomer.</text>
</comment>
<dbReference type="EMBL" id="KN831784">
    <property type="protein sequence ID" value="KIM39929.1"/>
    <property type="molecule type" value="Genomic_DNA"/>
</dbReference>
<evidence type="ECO:0000256" key="16">
    <source>
        <dbReference type="PIRSR" id="PIRSR000137-2"/>
    </source>
</evidence>
<dbReference type="PANTHER" id="PTHR11552">
    <property type="entry name" value="GLUCOSE-METHANOL-CHOLINE GMC OXIDOREDUCTASE"/>
    <property type="match status" value="1"/>
</dbReference>
<evidence type="ECO:0000256" key="4">
    <source>
        <dbReference type="ARBA" id="ARBA00011245"/>
    </source>
</evidence>
<protein>
    <recommendedName>
        <fullName evidence="5">pyranose dehydrogenase (acceptor)</fullName>
        <ecNumber evidence="5">1.1.99.29</ecNumber>
    </recommendedName>
</protein>
<keyword evidence="7" id="KW-0285">Flavoprotein</keyword>
<evidence type="ECO:0000259" key="17">
    <source>
        <dbReference type="PROSITE" id="PS00624"/>
    </source>
</evidence>
<dbReference type="SUPFAM" id="SSF54373">
    <property type="entry name" value="FAD-linked reductases, C-terminal domain"/>
    <property type="match status" value="1"/>
</dbReference>
<comment type="catalytic activity">
    <reaction evidence="13">
        <text>a pyranoside + acceptor = a pyranosid-3-ulose + reduced acceptor.</text>
        <dbReference type="EC" id="1.1.99.29"/>
    </reaction>
</comment>
<reference evidence="19" key="2">
    <citation type="submission" date="2015-01" db="EMBL/GenBank/DDBJ databases">
        <title>Evolutionary Origins and Diversification of the Mycorrhizal Mutualists.</title>
        <authorList>
            <consortium name="DOE Joint Genome Institute"/>
            <consortium name="Mycorrhizal Genomics Consortium"/>
            <person name="Kohler A."/>
            <person name="Kuo A."/>
            <person name="Nagy L.G."/>
            <person name="Floudas D."/>
            <person name="Copeland A."/>
            <person name="Barry K.W."/>
            <person name="Cichocki N."/>
            <person name="Veneault-Fourrey C."/>
            <person name="LaButti K."/>
            <person name="Lindquist E.A."/>
            <person name="Lipzen A."/>
            <person name="Lundell T."/>
            <person name="Morin E."/>
            <person name="Murat C."/>
            <person name="Riley R."/>
            <person name="Ohm R."/>
            <person name="Sun H."/>
            <person name="Tunlid A."/>
            <person name="Henrissat B."/>
            <person name="Grigoriev I.V."/>
            <person name="Hibbett D.S."/>
            <person name="Martin F."/>
        </authorList>
    </citation>
    <scope>NUCLEOTIDE SEQUENCE [LARGE SCALE GENOMIC DNA]</scope>
    <source>
        <strain evidence="19">h7</strain>
    </source>
</reference>
<reference evidence="18 19" key="1">
    <citation type="submission" date="2014-04" db="EMBL/GenBank/DDBJ databases">
        <authorList>
            <consortium name="DOE Joint Genome Institute"/>
            <person name="Kuo A."/>
            <person name="Gay G."/>
            <person name="Dore J."/>
            <person name="Kohler A."/>
            <person name="Nagy L.G."/>
            <person name="Floudas D."/>
            <person name="Copeland A."/>
            <person name="Barry K.W."/>
            <person name="Cichocki N."/>
            <person name="Veneault-Fourrey C."/>
            <person name="LaButti K."/>
            <person name="Lindquist E.A."/>
            <person name="Lipzen A."/>
            <person name="Lundell T."/>
            <person name="Morin E."/>
            <person name="Murat C."/>
            <person name="Sun H."/>
            <person name="Tunlid A."/>
            <person name="Henrissat B."/>
            <person name="Grigoriev I.V."/>
            <person name="Hibbett D.S."/>
            <person name="Martin F."/>
            <person name="Nordberg H.P."/>
            <person name="Cantor M.N."/>
            <person name="Hua S.X."/>
        </authorList>
    </citation>
    <scope>NUCLEOTIDE SEQUENCE [LARGE SCALE GENOMIC DNA]</scope>
    <source>
        <strain evidence="19">h7</strain>
    </source>
</reference>
<comment type="catalytic activity">
    <reaction evidence="12">
        <text>pyranose + acceptor = pyranos-3-ulose + reduced acceptor.</text>
        <dbReference type="EC" id="1.1.99.29"/>
    </reaction>
</comment>
<evidence type="ECO:0000256" key="9">
    <source>
        <dbReference type="ARBA" id="ARBA00024699"/>
    </source>
</evidence>